<evidence type="ECO:0000313" key="2">
    <source>
        <dbReference type="Proteomes" id="UP000050761"/>
    </source>
</evidence>
<reference evidence="3" key="2">
    <citation type="submission" date="2019-09" db="UniProtKB">
        <authorList>
            <consortium name="WormBaseParasite"/>
        </authorList>
    </citation>
    <scope>IDENTIFICATION</scope>
</reference>
<proteinExistence type="predicted"/>
<gene>
    <name evidence="1" type="ORF">HPBE_LOCUS14581</name>
</gene>
<sequence length="109" mass="12561">MGGQVRCWCRNQDYCNTDLNDRVDEDNELPANMISSHEVGVDVEYEDYEVREFNSGTPVKLEADWKAWWSGGSSRGASFPVIQVETTTESVEAYREDIVIERNYDLKDE</sequence>
<evidence type="ECO:0000313" key="3">
    <source>
        <dbReference type="WBParaSite" id="HPBE_0001458001-mRNA-1"/>
    </source>
</evidence>
<organism evidence="2 3">
    <name type="scientific">Heligmosomoides polygyrus</name>
    <name type="common">Parasitic roundworm</name>
    <dbReference type="NCBI Taxonomy" id="6339"/>
    <lineage>
        <taxon>Eukaryota</taxon>
        <taxon>Metazoa</taxon>
        <taxon>Ecdysozoa</taxon>
        <taxon>Nematoda</taxon>
        <taxon>Chromadorea</taxon>
        <taxon>Rhabditida</taxon>
        <taxon>Rhabditina</taxon>
        <taxon>Rhabditomorpha</taxon>
        <taxon>Strongyloidea</taxon>
        <taxon>Heligmosomidae</taxon>
        <taxon>Heligmosomoides</taxon>
    </lineage>
</organism>
<dbReference type="Proteomes" id="UP000050761">
    <property type="component" value="Unassembled WGS sequence"/>
</dbReference>
<accession>A0A3P7ZDU3</accession>
<protein>
    <submittedName>
        <fullName evidence="3">SH3 domain-containing protein</fullName>
    </submittedName>
</protein>
<accession>A0A183G0G1</accession>
<keyword evidence="2" id="KW-1185">Reference proteome</keyword>
<dbReference type="EMBL" id="UZAH01028430">
    <property type="protein sequence ID" value="VDP00087.1"/>
    <property type="molecule type" value="Genomic_DNA"/>
</dbReference>
<dbReference type="OrthoDB" id="5877417at2759"/>
<evidence type="ECO:0000313" key="1">
    <source>
        <dbReference type="EMBL" id="VDP00087.1"/>
    </source>
</evidence>
<name>A0A183G0G1_HELPZ</name>
<reference evidence="1 2" key="1">
    <citation type="submission" date="2018-11" db="EMBL/GenBank/DDBJ databases">
        <authorList>
            <consortium name="Pathogen Informatics"/>
        </authorList>
    </citation>
    <scope>NUCLEOTIDE SEQUENCE [LARGE SCALE GENOMIC DNA]</scope>
</reference>
<dbReference type="WBParaSite" id="HPBE_0001458001-mRNA-1">
    <property type="protein sequence ID" value="HPBE_0001458001-mRNA-1"/>
    <property type="gene ID" value="HPBE_0001458001"/>
</dbReference>
<dbReference type="AlphaFoldDB" id="A0A183G0G1"/>